<proteinExistence type="predicted"/>
<keyword evidence="2" id="KW-1185">Reference proteome</keyword>
<evidence type="ECO:0000313" key="2">
    <source>
        <dbReference type="Proteomes" id="UP000694416"/>
    </source>
</evidence>
<dbReference type="PANTHER" id="PTHR12138:SF75">
    <property type="entry name" value="SECRETED PROTEIN"/>
    <property type="match status" value="1"/>
</dbReference>
<reference evidence="1" key="1">
    <citation type="submission" date="2025-08" db="UniProtKB">
        <authorList>
            <consortium name="Ensembl"/>
        </authorList>
    </citation>
    <scope>IDENTIFICATION</scope>
</reference>
<dbReference type="Ensembl" id="ENSPTET00000010100.1">
    <property type="protein sequence ID" value="ENSPTEP00000006580.1"/>
    <property type="gene ID" value="ENSPTEG00000007548.1"/>
</dbReference>
<evidence type="ECO:0000313" key="1">
    <source>
        <dbReference type="Ensembl" id="ENSPTEP00000006580.1"/>
    </source>
</evidence>
<gene>
    <name evidence="1" type="primary">TXNL4B</name>
</gene>
<name>A0A8C9GL55_9PRIM</name>
<reference evidence="1" key="2">
    <citation type="submission" date="2025-09" db="UniProtKB">
        <authorList>
            <consortium name="Ensembl"/>
        </authorList>
    </citation>
    <scope>IDENTIFICATION</scope>
</reference>
<accession>A0A8C9GL55</accession>
<dbReference type="Proteomes" id="UP000694416">
    <property type="component" value="Unplaced"/>
</dbReference>
<sequence>MGDTFQMGFSALRKPLCGWHECKKRSVHPFPLLKPCPLEPCPCIAAKVFHKFWIIPILFLHTHHYPLSPAVLLHVTSHSDFISYISNHKVLFFFFFLRWSLALSPRLEYSGRISAHCKLRLPGLRHSPASASGVAGTTGARHLARLGFLYF</sequence>
<organism evidence="1 2">
    <name type="scientific">Piliocolobus tephrosceles</name>
    <name type="common">Ugandan red Colobus</name>
    <dbReference type="NCBI Taxonomy" id="591936"/>
    <lineage>
        <taxon>Eukaryota</taxon>
        <taxon>Metazoa</taxon>
        <taxon>Chordata</taxon>
        <taxon>Craniata</taxon>
        <taxon>Vertebrata</taxon>
        <taxon>Euteleostomi</taxon>
        <taxon>Mammalia</taxon>
        <taxon>Eutheria</taxon>
        <taxon>Euarchontoglires</taxon>
        <taxon>Primates</taxon>
        <taxon>Haplorrhini</taxon>
        <taxon>Catarrhini</taxon>
        <taxon>Cercopithecidae</taxon>
        <taxon>Colobinae</taxon>
        <taxon>Piliocolobus</taxon>
    </lineage>
</organism>
<dbReference type="AlphaFoldDB" id="A0A8C9GL55"/>
<protein>
    <submittedName>
        <fullName evidence="1">Thioredoxin like 4B</fullName>
    </submittedName>
</protein>
<dbReference type="PANTHER" id="PTHR12138">
    <property type="entry name" value="PRIMATE-EXPANDED PROTEIN FAMILY"/>
    <property type="match status" value="1"/>
</dbReference>